<evidence type="ECO:0000313" key="2">
    <source>
        <dbReference type="EMBL" id="QER41115.1"/>
    </source>
</evidence>
<dbReference type="KEGG" id="asue:F2A31_05940"/>
<dbReference type="InterPro" id="IPR045247">
    <property type="entry name" value="Oye-like"/>
</dbReference>
<gene>
    <name evidence="2" type="ORF">F2A31_05940</name>
</gene>
<dbReference type="Pfam" id="PF00724">
    <property type="entry name" value="Oxidored_FMN"/>
    <property type="match status" value="1"/>
</dbReference>
<dbReference type="PANTHER" id="PTHR22893:SF91">
    <property type="entry name" value="NADPH DEHYDROGENASE 2-RELATED"/>
    <property type="match status" value="1"/>
</dbReference>
<evidence type="ECO:0000259" key="1">
    <source>
        <dbReference type="Pfam" id="PF00724"/>
    </source>
</evidence>
<dbReference type="Proteomes" id="UP000325177">
    <property type="component" value="Chromosome"/>
</dbReference>
<protein>
    <recommendedName>
        <fullName evidence="1">NADH:flavin oxidoreductase/NADH oxidase N-terminal domain-containing protein</fullName>
    </recommendedName>
</protein>
<reference evidence="2 3" key="1">
    <citation type="submission" date="2019-09" db="EMBL/GenBank/DDBJ databases">
        <title>Acinetobacter sp. C16S1 isolated from saline soil.</title>
        <authorList>
            <person name="Xu L."/>
            <person name="Sun J.-Q."/>
        </authorList>
    </citation>
    <scope>NUCLEOTIDE SEQUENCE [LARGE SCALE GENOMIC DNA]</scope>
    <source>
        <strain evidence="2 3">C16S1</strain>
    </source>
</reference>
<dbReference type="AlphaFoldDB" id="A0A5P1UWJ9"/>
<dbReference type="SUPFAM" id="SSF51395">
    <property type="entry name" value="FMN-linked oxidoreductases"/>
    <property type="match status" value="1"/>
</dbReference>
<organism evidence="2 3">
    <name type="scientific">Acinetobacter suaedae</name>
    <dbReference type="NCBI Taxonomy" id="2609668"/>
    <lineage>
        <taxon>Bacteria</taxon>
        <taxon>Pseudomonadati</taxon>
        <taxon>Pseudomonadota</taxon>
        <taxon>Gammaproteobacteria</taxon>
        <taxon>Moraxellales</taxon>
        <taxon>Moraxellaceae</taxon>
        <taxon>Acinetobacter</taxon>
    </lineage>
</organism>
<evidence type="ECO:0000313" key="3">
    <source>
        <dbReference type="Proteomes" id="UP000325177"/>
    </source>
</evidence>
<dbReference type="InterPro" id="IPR001155">
    <property type="entry name" value="OxRdtase_FMN_N"/>
</dbReference>
<keyword evidence="3" id="KW-1185">Reference proteome</keyword>
<dbReference type="PANTHER" id="PTHR22893">
    <property type="entry name" value="NADH OXIDOREDUCTASE-RELATED"/>
    <property type="match status" value="1"/>
</dbReference>
<sequence length="191" mass="21849">MNKVFEPAQLGRYTLGNHLVMAPMTRSRAQFDGTPGELSTEYYAQRASVGLIITEGAQPSDDGQGYLATPGIYTDAHIQGWKKTIDAVHAKGSHIFIQLRFRYCNDIKEVFMSKRRCKVLSLLKVNSIINNQNNLLAGYHSFLRESNRKDKYVSKLIYITQNISENNYYLYGVKDLDQLISKLEILYRNKS</sequence>
<dbReference type="Gene3D" id="3.20.20.70">
    <property type="entry name" value="Aldolase class I"/>
    <property type="match status" value="1"/>
</dbReference>
<dbReference type="GO" id="GO:0005829">
    <property type="term" value="C:cytosol"/>
    <property type="evidence" value="ECO:0007669"/>
    <property type="project" value="TreeGrafter"/>
</dbReference>
<accession>A0A5P1UWJ9</accession>
<dbReference type="GO" id="GO:0016491">
    <property type="term" value="F:oxidoreductase activity"/>
    <property type="evidence" value="ECO:0007669"/>
    <property type="project" value="InterPro"/>
</dbReference>
<dbReference type="GO" id="GO:0010181">
    <property type="term" value="F:FMN binding"/>
    <property type="evidence" value="ECO:0007669"/>
    <property type="project" value="InterPro"/>
</dbReference>
<name>A0A5P1UWJ9_9GAMM</name>
<dbReference type="InterPro" id="IPR013785">
    <property type="entry name" value="Aldolase_TIM"/>
</dbReference>
<feature type="domain" description="NADH:flavin oxidoreductase/NADH oxidase N-terminal" evidence="1">
    <location>
        <begin position="3"/>
        <end position="100"/>
    </location>
</feature>
<dbReference type="EMBL" id="CP043909">
    <property type="protein sequence ID" value="QER41115.1"/>
    <property type="molecule type" value="Genomic_DNA"/>
</dbReference>
<proteinExistence type="predicted"/>